<evidence type="ECO:0000313" key="4">
    <source>
        <dbReference type="Proteomes" id="UP000005240"/>
    </source>
</evidence>
<sequence>MGLNSSKLSRSTATALAQKNVKPPPTKAGTSGVSFTKTNEIKQDGFDPHLGQMLNKLGPVQVPKLSTIFHPKDNMLKILENRGKDSSDQTNEQDLSSPSAVNSARKHETRLDLRTIEEVIRRHHINQGRIDPSHSNLDREGQEELENLTKTIKPETYQYLIQHFHPIDNIKLVKNPNPNQLDQPIKMAFWSQPTKPSQPM</sequence>
<keyword evidence="4" id="KW-1185">Reference proteome</keyword>
<gene>
    <name evidence="2" type="ORF">PTTG_04004</name>
</gene>
<proteinExistence type="predicted"/>
<dbReference type="VEuPathDB" id="FungiDB:PTTG_04004"/>
<reference evidence="3" key="4">
    <citation type="submission" date="2025-05" db="UniProtKB">
        <authorList>
            <consortium name="EnsemblFungi"/>
        </authorList>
    </citation>
    <scope>IDENTIFICATION</scope>
    <source>
        <strain evidence="3">isolate 1-1 / race 1 (BBBD)</strain>
    </source>
</reference>
<feature type="compositionally biased region" description="Polar residues" evidence="1">
    <location>
        <begin position="1"/>
        <end position="17"/>
    </location>
</feature>
<dbReference type="EMBL" id="ADAS02000020">
    <property type="protein sequence ID" value="OAV96432.1"/>
    <property type="molecule type" value="Genomic_DNA"/>
</dbReference>
<reference evidence="3 4" key="3">
    <citation type="journal article" date="2017" name="G3 (Bethesda)">
        <title>Comparative analysis highlights variable genome content of wheat rusts and divergence of the mating loci.</title>
        <authorList>
            <person name="Cuomo C.A."/>
            <person name="Bakkeren G."/>
            <person name="Khalil H.B."/>
            <person name="Panwar V."/>
            <person name="Joly D."/>
            <person name="Linning R."/>
            <person name="Sakthikumar S."/>
            <person name="Song X."/>
            <person name="Adiconis X."/>
            <person name="Fan L."/>
            <person name="Goldberg J.M."/>
            <person name="Levin J.Z."/>
            <person name="Young S."/>
            <person name="Zeng Q."/>
            <person name="Anikster Y."/>
            <person name="Bruce M."/>
            <person name="Wang M."/>
            <person name="Yin C."/>
            <person name="McCallum B."/>
            <person name="Szabo L.J."/>
            <person name="Hulbert S."/>
            <person name="Chen X."/>
            <person name="Fellers J.P."/>
        </authorList>
    </citation>
    <scope>NUCLEOTIDE SEQUENCE</scope>
    <source>
        <strain evidence="3">isolate 1-1 / race 1 (BBBD)</strain>
        <strain evidence="4">Isolate 1-1 / race 1 (BBBD)</strain>
    </source>
</reference>
<dbReference type="AlphaFoldDB" id="A0A180GVW9"/>
<organism evidence="2">
    <name type="scientific">Puccinia triticina (isolate 1-1 / race 1 (BBBD))</name>
    <name type="common">Brown leaf rust fungus</name>
    <dbReference type="NCBI Taxonomy" id="630390"/>
    <lineage>
        <taxon>Eukaryota</taxon>
        <taxon>Fungi</taxon>
        <taxon>Dikarya</taxon>
        <taxon>Basidiomycota</taxon>
        <taxon>Pucciniomycotina</taxon>
        <taxon>Pucciniomycetes</taxon>
        <taxon>Pucciniales</taxon>
        <taxon>Pucciniaceae</taxon>
        <taxon>Puccinia</taxon>
    </lineage>
</organism>
<name>A0A180GVW9_PUCT1</name>
<evidence type="ECO:0000313" key="2">
    <source>
        <dbReference type="EMBL" id="OAV96432.1"/>
    </source>
</evidence>
<dbReference type="Proteomes" id="UP000005240">
    <property type="component" value="Unassembled WGS sequence"/>
</dbReference>
<feature type="region of interest" description="Disordered" evidence="1">
    <location>
        <begin position="83"/>
        <end position="109"/>
    </location>
</feature>
<reference evidence="2" key="2">
    <citation type="submission" date="2016-05" db="EMBL/GenBank/DDBJ databases">
        <title>Comparative analysis highlights variable genome content of wheat rusts and divergence of the mating loci.</title>
        <authorList>
            <person name="Cuomo C.A."/>
            <person name="Bakkeren G."/>
            <person name="Szabo L."/>
            <person name="Khalil H."/>
            <person name="Joly D."/>
            <person name="Goldberg J."/>
            <person name="Young S."/>
            <person name="Zeng Q."/>
            <person name="Fellers J."/>
        </authorList>
    </citation>
    <scope>NUCLEOTIDE SEQUENCE [LARGE SCALE GENOMIC DNA]</scope>
    <source>
        <strain evidence="2">1-1 BBBD Race 1</strain>
    </source>
</reference>
<evidence type="ECO:0000256" key="1">
    <source>
        <dbReference type="SAM" id="MobiDB-lite"/>
    </source>
</evidence>
<evidence type="ECO:0000313" key="3">
    <source>
        <dbReference type="EnsemblFungi" id="PTTG_04004-t43_1-p1"/>
    </source>
</evidence>
<protein>
    <submittedName>
        <fullName evidence="2 3">Uncharacterized protein</fullName>
    </submittedName>
</protein>
<feature type="compositionally biased region" description="Polar residues" evidence="1">
    <location>
        <begin position="88"/>
        <end position="102"/>
    </location>
</feature>
<dbReference type="EnsemblFungi" id="PTTG_04004-t43_1">
    <property type="protein sequence ID" value="PTTG_04004-t43_1-p1"/>
    <property type="gene ID" value="PTTG_04004"/>
</dbReference>
<dbReference type="OrthoDB" id="2495795at2759"/>
<feature type="region of interest" description="Disordered" evidence="1">
    <location>
        <begin position="1"/>
        <end position="34"/>
    </location>
</feature>
<reference evidence="2" key="1">
    <citation type="submission" date="2009-11" db="EMBL/GenBank/DDBJ databases">
        <authorList>
            <consortium name="The Broad Institute Genome Sequencing Platform"/>
            <person name="Ward D."/>
            <person name="Feldgarden M."/>
            <person name="Earl A."/>
            <person name="Young S.K."/>
            <person name="Zeng Q."/>
            <person name="Koehrsen M."/>
            <person name="Alvarado L."/>
            <person name="Berlin A."/>
            <person name="Bochicchio J."/>
            <person name="Borenstein D."/>
            <person name="Chapman S.B."/>
            <person name="Chen Z."/>
            <person name="Engels R."/>
            <person name="Freedman E."/>
            <person name="Gellesch M."/>
            <person name="Goldberg J."/>
            <person name="Griggs A."/>
            <person name="Gujja S."/>
            <person name="Heilman E."/>
            <person name="Heiman D."/>
            <person name="Hepburn T."/>
            <person name="Howarth C."/>
            <person name="Jen D."/>
            <person name="Larson L."/>
            <person name="Lewis B."/>
            <person name="Mehta T."/>
            <person name="Park D."/>
            <person name="Pearson M."/>
            <person name="Roberts A."/>
            <person name="Saif S."/>
            <person name="Shea T."/>
            <person name="Shenoy N."/>
            <person name="Sisk P."/>
            <person name="Stolte C."/>
            <person name="Sykes S."/>
            <person name="Thomson T."/>
            <person name="Walk T."/>
            <person name="White J."/>
            <person name="Yandava C."/>
            <person name="Izard J."/>
            <person name="Baranova O.V."/>
            <person name="Blanton J.M."/>
            <person name="Tanner A.C."/>
            <person name="Dewhirst F.E."/>
            <person name="Haas B."/>
            <person name="Nusbaum C."/>
            <person name="Birren B."/>
        </authorList>
    </citation>
    <scope>NUCLEOTIDE SEQUENCE [LARGE SCALE GENOMIC DNA]</scope>
    <source>
        <strain evidence="2">1-1 BBBD Race 1</strain>
    </source>
</reference>
<accession>A0A180GVW9</accession>